<dbReference type="AlphaFoldDB" id="A0A381TY46"/>
<evidence type="ECO:0000313" key="1">
    <source>
        <dbReference type="EMBL" id="SVA20925.1"/>
    </source>
</evidence>
<organism evidence="1">
    <name type="scientific">marine metagenome</name>
    <dbReference type="NCBI Taxonomy" id="408172"/>
    <lineage>
        <taxon>unclassified sequences</taxon>
        <taxon>metagenomes</taxon>
        <taxon>ecological metagenomes</taxon>
    </lineage>
</organism>
<accession>A0A381TY46</accession>
<proteinExistence type="predicted"/>
<gene>
    <name evidence="1" type="ORF">METZ01_LOCUS73779</name>
</gene>
<protein>
    <submittedName>
        <fullName evidence="1">Uncharacterized protein</fullName>
    </submittedName>
</protein>
<name>A0A381TY46_9ZZZZ</name>
<reference evidence="1" key="1">
    <citation type="submission" date="2018-05" db="EMBL/GenBank/DDBJ databases">
        <authorList>
            <person name="Lanie J.A."/>
            <person name="Ng W.-L."/>
            <person name="Kazmierczak K.M."/>
            <person name="Andrzejewski T.M."/>
            <person name="Davidsen T.M."/>
            <person name="Wayne K.J."/>
            <person name="Tettelin H."/>
            <person name="Glass J.I."/>
            <person name="Rusch D."/>
            <person name="Podicherti R."/>
            <person name="Tsui H.-C.T."/>
            <person name="Winkler M.E."/>
        </authorList>
    </citation>
    <scope>NUCLEOTIDE SEQUENCE</scope>
</reference>
<sequence length="28" mass="3366">MVCRTDTMENTNFQMIIEVQTSRLNYVQ</sequence>
<dbReference type="EMBL" id="UINC01005374">
    <property type="protein sequence ID" value="SVA20925.1"/>
    <property type="molecule type" value="Genomic_DNA"/>
</dbReference>